<gene>
    <name evidence="2" type="ORF">L1O03_04515</name>
</gene>
<evidence type="ECO:0000259" key="1">
    <source>
        <dbReference type="Pfam" id="PF02464"/>
    </source>
</evidence>
<keyword evidence="3" id="KW-1185">Reference proteome</keyword>
<dbReference type="InterPro" id="IPR008136">
    <property type="entry name" value="CinA_C"/>
</dbReference>
<dbReference type="AlphaFoldDB" id="A0A9X1QNX3"/>
<reference evidence="2" key="1">
    <citation type="submission" date="2022-01" db="EMBL/GenBank/DDBJ databases">
        <title>Corynebacterium sp. nov isolated from isolated from the feces of the greater white-fronted geese (Anser albifrons) at Poyang Lake, PR China.</title>
        <authorList>
            <person name="Liu Q."/>
        </authorList>
    </citation>
    <scope>NUCLEOTIDE SEQUENCE</scope>
    <source>
        <strain evidence="2">JCM 32435</strain>
    </source>
</reference>
<evidence type="ECO:0000313" key="3">
    <source>
        <dbReference type="Proteomes" id="UP001139336"/>
    </source>
</evidence>
<proteinExistence type="predicted"/>
<dbReference type="SUPFAM" id="SSF142433">
    <property type="entry name" value="CinA-like"/>
    <property type="match status" value="1"/>
</dbReference>
<name>A0A9X1QNX3_9CORY</name>
<evidence type="ECO:0000313" key="2">
    <source>
        <dbReference type="EMBL" id="MCF4006446.1"/>
    </source>
</evidence>
<sequence>MSGADGNSRAQELVHALTDRAETLASCESLTAGLFAAEIATVPGASAVLRGGLITYATELKHSLAGVPEETLAAVGPVAEETARAMAEGARSTCEATWGVALTGVAGPDSQDGHPVGEVWIGVARDGGPTLTRRLSIDPQNDPQRTREYIRSTSVAKAIEFLLATLGTIPKR</sequence>
<organism evidence="2 3">
    <name type="scientific">Corynebacterium uropygiale</name>
    <dbReference type="NCBI Taxonomy" id="1775911"/>
    <lineage>
        <taxon>Bacteria</taxon>
        <taxon>Bacillati</taxon>
        <taxon>Actinomycetota</taxon>
        <taxon>Actinomycetes</taxon>
        <taxon>Mycobacteriales</taxon>
        <taxon>Corynebacteriaceae</taxon>
        <taxon>Corynebacterium</taxon>
    </lineage>
</organism>
<protein>
    <submittedName>
        <fullName evidence="2">Nicotinamide-nucleotide amidohydrolase family protein</fullName>
    </submittedName>
</protein>
<dbReference type="RefSeq" id="WP_236118248.1">
    <property type="nucleotide sequence ID" value="NZ_JAKGSI010000002.1"/>
</dbReference>
<dbReference type="InterPro" id="IPR036653">
    <property type="entry name" value="CinA-like_C"/>
</dbReference>
<comment type="caution">
    <text evidence="2">The sequence shown here is derived from an EMBL/GenBank/DDBJ whole genome shotgun (WGS) entry which is preliminary data.</text>
</comment>
<dbReference type="EMBL" id="JAKGSI010000002">
    <property type="protein sequence ID" value="MCF4006446.1"/>
    <property type="molecule type" value="Genomic_DNA"/>
</dbReference>
<dbReference type="Proteomes" id="UP001139336">
    <property type="component" value="Unassembled WGS sequence"/>
</dbReference>
<feature type="domain" description="CinA C-terminal" evidence="1">
    <location>
        <begin position="9"/>
        <end position="165"/>
    </location>
</feature>
<dbReference type="Pfam" id="PF02464">
    <property type="entry name" value="CinA"/>
    <property type="match status" value="1"/>
</dbReference>
<accession>A0A9X1QNX3</accession>
<dbReference type="NCBIfam" id="TIGR00199">
    <property type="entry name" value="PncC_domain"/>
    <property type="match status" value="1"/>
</dbReference>
<dbReference type="Gene3D" id="3.90.950.20">
    <property type="entry name" value="CinA-like"/>
    <property type="match status" value="1"/>
</dbReference>